<gene>
    <name evidence="2" type="ORF">TMI583_LOCUS49884</name>
</gene>
<feature type="region of interest" description="Disordered" evidence="1">
    <location>
        <begin position="1"/>
        <end position="20"/>
    </location>
</feature>
<name>A0A8S2YIR3_9BILA</name>
<dbReference type="AlphaFoldDB" id="A0A8S2YIR3"/>
<evidence type="ECO:0000313" key="3">
    <source>
        <dbReference type="Proteomes" id="UP000682733"/>
    </source>
</evidence>
<evidence type="ECO:0000256" key="1">
    <source>
        <dbReference type="SAM" id="MobiDB-lite"/>
    </source>
</evidence>
<organism evidence="2 3">
    <name type="scientific">Didymodactylos carnosus</name>
    <dbReference type="NCBI Taxonomy" id="1234261"/>
    <lineage>
        <taxon>Eukaryota</taxon>
        <taxon>Metazoa</taxon>
        <taxon>Spiralia</taxon>
        <taxon>Gnathifera</taxon>
        <taxon>Rotifera</taxon>
        <taxon>Eurotatoria</taxon>
        <taxon>Bdelloidea</taxon>
        <taxon>Philodinida</taxon>
        <taxon>Philodinidae</taxon>
        <taxon>Didymodactylos</taxon>
    </lineage>
</organism>
<feature type="non-terminal residue" evidence="2">
    <location>
        <position position="1"/>
    </location>
</feature>
<sequence length="38" mass="4242">ISDPSDSSDDEYQMDIDDEESSFTDKLLVTDIGDLAEM</sequence>
<reference evidence="2" key="1">
    <citation type="submission" date="2021-02" db="EMBL/GenBank/DDBJ databases">
        <authorList>
            <person name="Nowell W R."/>
        </authorList>
    </citation>
    <scope>NUCLEOTIDE SEQUENCE</scope>
</reference>
<evidence type="ECO:0000313" key="2">
    <source>
        <dbReference type="EMBL" id="CAF4559799.1"/>
    </source>
</evidence>
<comment type="caution">
    <text evidence="2">The sequence shown here is derived from an EMBL/GenBank/DDBJ whole genome shotgun (WGS) entry which is preliminary data.</text>
</comment>
<accession>A0A8S2YIR3</accession>
<protein>
    <submittedName>
        <fullName evidence="2">Uncharacterized protein</fullName>
    </submittedName>
</protein>
<dbReference type="EMBL" id="CAJOBA010113184">
    <property type="protein sequence ID" value="CAF4559799.1"/>
    <property type="molecule type" value="Genomic_DNA"/>
</dbReference>
<dbReference type="Proteomes" id="UP000682733">
    <property type="component" value="Unassembled WGS sequence"/>
</dbReference>
<proteinExistence type="predicted"/>